<feature type="domain" description="MOSC" evidence="1">
    <location>
        <begin position="29"/>
        <end position="166"/>
    </location>
</feature>
<gene>
    <name evidence="2" type="ORF">JAO82_13005</name>
</gene>
<dbReference type="Pfam" id="PF03475">
    <property type="entry name" value="YiiM_3-alpha"/>
    <property type="match status" value="1"/>
</dbReference>
<dbReference type="PANTHER" id="PTHR30212:SF2">
    <property type="entry name" value="PROTEIN YIIM"/>
    <property type="match status" value="1"/>
</dbReference>
<dbReference type="Gene3D" id="2.40.33.20">
    <property type="entry name" value="PK beta-barrel domain-like"/>
    <property type="match status" value="1"/>
</dbReference>
<dbReference type="EMBL" id="JAEIJD010000014">
    <property type="protein sequence ID" value="MBI6630798.1"/>
    <property type="molecule type" value="Genomic_DNA"/>
</dbReference>
<dbReference type="Pfam" id="PF03473">
    <property type="entry name" value="MOSC"/>
    <property type="match status" value="1"/>
</dbReference>
<comment type="caution">
    <text evidence="2">The sequence shown here is derived from an EMBL/GenBank/DDBJ whole genome shotgun (WGS) entry which is preliminary data.</text>
</comment>
<dbReference type="GO" id="GO:0003824">
    <property type="term" value="F:catalytic activity"/>
    <property type="evidence" value="ECO:0007669"/>
    <property type="project" value="InterPro"/>
</dbReference>
<dbReference type="InterPro" id="IPR052353">
    <property type="entry name" value="Benzoxazolinone_Detox_Enz"/>
</dbReference>
<dbReference type="GO" id="GO:0030151">
    <property type="term" value="F:molybdenum ion binding"/>
    <property type="evidence" value="ECO:0007669"/>
    <property type="project" value="InterPro"/>
</dbReference>
<dbReference type="InterPro" id="IPR005163">
    <property type="entry name" value="Tri_helical_YiiM-like"/>
</dbReference>
<dbReference type="AlphaFoldDB" id="A0A934HMG6"/>
<dbReference type="InterPro" id="IPR011037">
    <property type="entry name" value="Pyrv_Knase-like_insert_dom_sf"/>
</dbReference>
<accession>A0A934HMG6</accession>
<evidence type="ECO:0000313" key="2">
    <source>
        <dbReference type="EMBL" id="MBI6630798.1"/>
    </source>
</evidence>
<name>A0A934HMG6_9RHOB</name>
<dbReference type="GO" id="GO:0030170">
    <property type="term" value="F:pyridoxal phosphate binding"/>
    <property type="evidence" value="ECO:0007669"/>
    <property type="project" value="InterPro"/>
</dbReference>
<dbReference type="PANTHER" id="PTHR30212">
    <property type="entry name" value="PROTEIN YIIM"/>
    <property type="match status" value="1"/>
</dbReference>
<sequence>MIAFTISQVRIGQLRPLGPSGVASGIYKEPLTGGVMAERTGFAGDEQGDRRHHGGPDKALHAYAACNYPRWSSDLPEPTAQFQPGAFGENLVIQGAAEADIALGDQWQIGGALVEVSQGRQPCWRLNLRFKKPDMAKLVQATGRTGWYFRVLQPGEIAADDTGQLVSRPHPAWTITRVAHLLYHDCLNTAALQEFSALPCLPESWRKLARTRLSTGHVENWSRRIETPD</sequence>
<keyword evidence="3" id="KW-1185">Reference proteome</keyword>
<reference evidence="2" key="1">
    <citation type="submission" date="2020-12" db="EMBL/GenBank/DDBJ databases">
        <title>Pontibaca salina gen. nov., sp. nov., isolated from marine sediment.</title>
        <authorList>
            <person name="Bo J."/>
            <person name="Wang S."/>
            <person name="Song X."/>
            <person name="Du Z."/>
        </authorList>
    </citation>
    <scope>NUCLEOTIDE SEQUENCE</scope>
    <source>
        <strain evidence="2">S1109L</strain>
    </source>
</reference>
<evidence type="ECO:0000259" key="1">
    <source>
        <dbReference type="PROSITE" id="PS51340"/>
    </source>
</evidence>
<evidence type="ECO:0000313" key="3">
    <source>
        <dbReference type="Proteomes" id="UP000613255"/>
    </source>
</evidence>
<dbReference type="SUPFAM" id="SSF50800">
    <property type="entry name" value="PK beta-barrel domain-like"/>
    <property type="match status" value="1"/>
</dbReference>
<protein>
    <submittedName>
        <fullName evidence="2">MOSC domain-containing protein</fullName>
    </submittedName>
</protein>
<dbReference type="InterPro" id="IPR005302">
    <property type="entry name" value="MoCF_Sase_C"/>
</dbReference>
<dbReference type="Proteomes" id="UP000613255">
    <property type="component" value="Unassembled WGS sequence"/>
</dbReference>
<organism evidence="2 3">
    <name type="scientific">Pontibaca salina</name>
    <dbReference type="NCBI Taxonomy" id="2795731"/>
    <lineage>
        <taxon>Bacteria</taxon>
        <taxon>Pseudomonadati</taxon>
        <taxon>Pseudomonadota</taxon>
        <taxon>Alphaproteobacteria</taxon>
        <taxon>Rhodobacterales</taxon>
        <taxon>Roseobacteraceae</taxon>
        <taxon>Pontibaca</taxon>
    </lineage>
</organism>
<dbReference type="RefSeq" id="WP_198686824.1">
    <property type="nucleotide sequence ID" value="NZ_JAEIJD010000014.1"/>
</dbReference>
<dbReference type="PROSITE" id="PS51340">
    <property type="entry name" value="MOSC"/>
    <property type="match status" value="1"/>
</dbReference>
<proteinExistence type="predicted"/>